<feature type="domain" description="Zn(2)-C6 fungal-type" evidence="3">
    <location>
        <begin position="1"/>
        <end position="47"/>
    </location>
</feature>
<dbReference type="SUPFAM" id="SSF57701">
    <property type="entry name" value="Zn2/Cys6 DNA-binding domain"/>
    <property type="match status" value="1"/>
</dbReference>
<proteinExistence type="predicted"/>
<dbReference type="PANTHER" id="PTHR37534:SF46">
    <property type="entry name" value="ZN(II)2CYS6 TRANSCRIPTION FACTOR (EUROFUNG)"/>
    <property type="match status" value="1"/>
</dbReference>
<organism evidence="4 5">
    <name type="scientific">Microdochium bolleyi</name>
    <dbReference type="NCBI Taxonomy" id="196109"/>
    <lineage>
        <taxon>Eukaryota</taxon>
        <taxon>Fungi</taxon>
        <taxon>Dikarya</taxon>
        <taxon>Ascomycota</taxon>
        <taxon>Pezizomycotina</taxon>
        <taxon>Sordariomycetes</taxon>
        <taxon>Xylariomycetidae</taxon>
        <taxon>Xylariales</taxon>
        <taxon>Microdochiaceae</taxon>
        <taxon>Microdochium</taxon>
    </lineage>
</organism>
<reference evidence="5" key="1">
    <citation type="submission" date="2016-02" db="EMBL/GenBank/DDBJ databases">
        <title>Draft genome sequence of Microdochium bolleyi, a fungal endophyte of beachgrass.</title>
        <authorList>
            <consortium name="DOE Joint Genome Institute"/>
            <person name="David A.S."/>
            <person name="May G."/>
            <person name="Haridas S."/>
            <person name="Lim J."/>
            <person name="Wang M."/>
            <person name="Labutti K."/>
            <person name="Lipzen A."/>
            <person name="Barry K."/>
            <person name="Grigoriev I.V."/>
        </authorList>
    </citation>
    <scope>NUCLEOTIDE SEQUENCE [LARGE SCALE GENOMIC DNA]</scope>
    <source>
        <strain evidence="5">J235TASD1</strain>
    </source>
</reference>
<dbReference type="InterPro" id="IPR036864">
    <property type="entry name" value="Zn2-C6_fun-type_DNA-bd_sf"/>
</dbReference>
<dbReference type="Proteomes" id="UP000070501">
    <property type="component" value="Unassembled WGS sequence"/>
</dbReference>
<evidence type="ECO:0000313" key="4">
    <source>
        <dbReference type="EMBL" id="KXJ86539.1"/>
    </source>
</evidence>
<protein>
    <recommendedName>
        <fullName evidence="3">Zn(2)-C6 fungal-type domain-containing protein</fullName>
    </recommendedName>
</protein>
<dbReference type="SMART" id="SM00066">
    <property type="entry name" value="GAL4"/>
    <property type="match status" value="1"/>
</dbReference>
<dbReference type="PANTHER" id="PTHR37534">
    <property type="entry name" value="TRANSCRIPTIONAL ACTIVATOR PROTEIN UGA3"/>
    <property type="match status" value="1"/>
</dbReference>
<sequence>TRSRRGCWTCRDKKAKKRCDEEKPACGRCRRMNLVCDYTPRPSLAERRRQQALLDAQQREHAQPQDSDPGSPLSVVRLSSTNEVGASSIVLGPREHESIRFFRTVFAKAHHTKNPDYSLFSIMFRIAQDDPMVMHMVLSLGGRAMDLRRPSSSTAHALTAPTATGATTTTSSEHQHQRQYTPHLYHYSAALRCMADTVCLEPGAAAFDMDAILTALWLMCIYEQQFGDAECQGYANHLMGAASLLQHQEKSLRSLRPPHLVSTYDYGDDGADSEGEVTAGPEPTVLVKQIPEHRRHLRLSLYSARILVWLSLHDSAAATSGVGGHLNTMIFLSTILPSIPSNPIDTFRDLYKYSNPLYRAMWGDAYPQAELLDDVENRNVFVFLANTNQLRFLVAQLAEYHDPEMFAARAAQVDAEIRRVGYESTELLEVAAGLSVETDNSHRLVANIRTIVPLYYAVILDFLRVQRQQLLRDRRRQRALGEIMTLARQTHRHGGDELLTKIAWPLFAAALELPHSVAPPGSEEGGDRDWIVQRFGAFAAYGDNFARARRFLETRMLPLQDRL</sequence>
<keyword evidence="5" id="KW-1185">Reference proteome</keyword>
<dbReference type="InParanoid" id="A0A136IP99"/>
<dbReference type="AlphaFoldDB" id="A0A136IP99"/>
<evidence type="ECO:0000256" key="2">
    <source>
        <dbReference type="SAM" id="MobiDB-lite"/>
    </source>
</evidence>
<gene>
    <name evidence="4" type="ORF">Micbo1qcDRAFT_112559</name>
</gene>
<feature type="compositionally biased region" description="Low complexity" evidence="2">
    <location>
        <begin position="151"/>
        <end position="172"/>
    </location>
</feature>
<evidence type="ECO:0000256" key="1">
    <source>
        <dbReference type="ARBA" id="ARBA00023242"/>
    </source>
</evidence>
<dbReference type="PROSITE" id="PS00012">
    <property type="entry name" value="PHOSPHOPANTETHEINE"/>
    <property type="match status" value="1"/>
</dbReference>
<feature type="non-terminal residue" evidence="4">
    <location>
        <position position="1"/>
    </location>
</feature>
<dbReference type="GO" id="GO:0000981">
    <property type="term" value="F:DNA-binding transcription factor activity, RNA polymerase II-specific"/>
    <property type="evidence" value="ECO:0007669"/>
    <property type="project" value="InterPro"/>
</dbReference>
<dbReference type="OrthoDB" id="648861at2759"/>
<feature type="region of interest" description="Disordered" evidence="2">
    <location>
        <begin position="151"/>
        <end position="178"/>
    </location>
</feature>
<name>A0A136IP99_9PEZI</name>
<feature type="region of interest" description="Disordered" evidence="2">
    <location>
        <begin position="54"/>
        <end position="75"/>
    </location>
</feature>
<dbReference type="CDD" id="cd00067">
    <property type="entry name" value="GAL4"/>
    <property type="match status" value="1"/>
</dbReference>
<feature type="non-terminal residue" evidence="4">
    <location>
        <position position="563"/>
    </location>
</feature>
<dbReference type="GO" id="GO:0008270">
    <property type="term" value="F:zinc ion binding"/>
    <property type="evidence" value="ECO:0007669"/>
    <property type="project" value="InterPro"/>
</dbReference>
<accession>A0A136IP99</accession>
<dbReference type="Pfam" id="PF00172">
    <property type="entry name" value="Zn_clus"/>
    <property type="match status" value="1"/>
</dbReference>
<dbReference type="EMBL" id="KQ964267">
    <property type="protein sequence ID" value="KXJ86539.1"/>
    <property type="molecule type" value="Genomic_DNA"/>
</dbReference>
<dbReference type="InterPro" id="IPR006162">
    <property type="entry name" value="Ppantetheine_attach_site"/>
</dbReference>
<keyword evidence="1" id="KW-0539">Nucleus</keyword>
<evidence type="ECO:0000313" key="5">
    <source>
        <dbReference type="Proteomes" id="UP000070501"/>
    </source>
</evidence>
<dbReference type="InterPro" id="IPR001138">
    <property type="entry name" value="Zn2Cys6_DnaBD"/>
</dbReference>
<dbReference type="Gene3D" id="4.10.240.10">
    <property type="entry name" value="Zn(2)-C6 fungal-type DNA-binding domain"/>
    <property type="match status" value="1"/>
</dbReference>
<dbReference type="STRING" id="196109.A0A136IP99"/>
<evidence type="ECO:0000259" key="3">
    <source>
        <dbReference type="SMART" id="SM00066"/>
    </source>
</evidence>